<dbReference type="InterPro" id="IPR017871">
    <property type="entry name" value="ABC_transporter-like_CS"/>
</dbReference>
<sequence>MISVENLSINYGEKSVLSSVTLNIPSGTWTCIVGPNGAGKTTLLKALLGMHPYSGSIKVNGVEVFKDMSRNVAFVPQRPEIPLGMTVIEYLALGRSKLDGWGRERRRGRVLIQNTLEETQLVGLQSQLVTQLSGGELQRVLIARAIVQEPEVMLLDEPTSALDLHHQITTLNQVESLKNQGVTIVSTMHDITLGAMYAERMIVMHEGRVLLDGPASNVIHSNELKMAFDHGISVHTLEDGHTVIVANKTRSEII</sequence>
<dbReference type="CDD" id="cd03214">
    <property type="entry name" value="ABC_Iron-Siderophores_B12_Hemin"/>
    <property type="match status" value="1"/>
</dbReference>
<dbReference type="SUPFAM" id="SSF52540">
    <property type="entry name" value="P-loop containing nucleoside triphosphate hydrolases"/>
    <property type="match status" value="1"/>
</dbReference>
<feature type="domain" description="ABC transporter" evidence="5">
    <location>
        <begin position="2"/>
        <end position="231"/>
    </location>
</feature>
<dbReference type="PANTHER" id="PTHR42794">
    <property type="entry name" value="HEMIN IMPORT ATP-BINDING PROTEIN HMUV"/>
    <property type="match status" value="1"/>
</dbReference>
<keyword evidence="3" id="KW-0067">ATP-binding</keyword>
<keyword evidence="2" id="KW-0547">Nucleotide-binding</keyword>
<dbReference type="AlphaFoldDB" id="A0A6J7DZF8"/>
<accession>A0A6J7DZF8</accession>
<reference evidence="6" key="1">
    <citation type="submission" date="2020-05" db="EMBL/GenBank/DDBJ databases">
        <authorList>
            <person name="Chiriac C."/>
            <person name="Salcher M."/>
            <person name="Ghai R."/>
            <person name="Kavagutti S V."/>
        </authorList>
    </citation>
    <scope>NUCLEOTIDE SEQUENCE</scope>
</reference>
<dbReference type="SMART" id="SM00382">
    <property type="entry name" value="AAA"/>
    <property type="match status" value="1"/>
</dbReference>
<evidence type="ECO:0000256" key="4">
    <source>
        <dbReference type="ARBA" id="ARBA00022967"/>
    </source>
</evidence>
<evidence type="ECO:0000313" key="6">
    <source>
        <dbReference type="EMBL" id="CAB4873934.1"/>
    </source>
</evidence>
<dbReference type="InterPro" id="IPR027417">
    <property type="entry name" value="P-loop_NTPase"/>
</dbReference>
<keyword evidence="4" id="KW-1278">Translocase</keyword>
<dbReference type="FunFam" id="3.40.50.300:FF:000134">
    <property type="entry name" value="Iron-enterobactin ABC transporter ATP-binding protein"/>
    <property type="match status" value="1"/>
</dbReference>
<dbReference type="Pfam" id="PF00005">
    <property type="entry name" value="ABC_tran"/>
    <property type="match status" value="1"/>
</dbReference>
<evidence type="ECO:0000256" key="3">
    <source>
        <dbReference type="ARBA" id="ARBA00022840"/>
    </source>
</evidence>
<dbReference type="PANTHER" id="PTHR42794:SF1">
    <property type="entry name" value="HEMIN IMPORT ATP-BINDING PROTEIN HMUV"/>
    <property type="match status" value="1"/>
</dbReference>
<organism evidence="6">
    <name type="scientific">freshwater metagenome</name>
    <dbReference type="NCBI Taxonomy" id="449393"/>
    <lineage>
        <taxon>unclassified sequences</taxon>
        <taxon>metagenomes</taxon>
        <taxon>ecological metagenomes</taxon>
    </lineage>
</organism>
<dbReference type="PROSITE" id="PS00211">
    <property type="entry name" value="ABC_TRANSPORTER_1"/>
    <property type="match status" value="1"/>
</dbReference>
<evidence type="ECO:0000256" key="2">
    <source>
        <dbReference type="ARBA" id="ARBA00022741"/>
    </source>
</evidence>
<dbReference type="InterPro" id="IPR003439">
    <property type="entry name" value="ABC_transporter-like_ATP-bd"/>
</dbReference>
<protein>
    <submittedName>
        <fullName evidence="6">Unannotated protein</fullName>
    </submittedName>
</protein>
<dbReference type="PROSITE" id="PS50893">
    <property type="entry name" value="ABC_TRANSPORTER_2"/>
    <property type="match status" value="1"/>
</dbReference>
<dbReference type="Gene3D" id="3.40.50.300">
    <property type="entry name" value="P-loop containing nucleotide triphosphate hydrolases"/>
    <property type="match status" value="1"/>
</dbReference>
<dbReference type="InterPro" id="IPR003593">
    <property type="entry name" value="AAA+_ATPase"/>
</dbReference>
<keyword evidence="1" id="KW-0813">Transport</keyword>
<name>A0A6J7DZF8_9ZZZZ</name>
<dbReference type="EMBL" id="CAFBLW010000028">
    <property type="protein sequence ID" value="CAB4873934.1"/>
    <property type="molecule type" value="Genomic_DNA"/>
</dbReference>
<gene>
    <name evidence="6" type="ORF">UFOPK3461_00489</name>
</gene>
<dbReference type="GO" id="GO:0016887">
    <property type="term" value="F:ATP hydrolysis activity"/>
    <property type="evidence" value="ECO:0007669"/>
    <property type="project" value="InterPro"/>
</dbReference>
<proteinExistence type="predicted"/>
<evidence type="ECO:0000256" key="1">
    <source>
        <dbReference type="ARBA" id="ARBA00022448"/>
    </source>
</evidence>
<evidence type="ECO:0000259" key="5">
    <source>
        <dbReference type="PROSITE" id="PS50893"/>
    </source>
</evidence>
<dbReference type="GO" id="GO:0005524">
    <property type="term" value="F:ATP binding"/>
    <property type="evidence" value="ECO:0007669"/>
    <property type="project" value="UniProtKB-KW"/>
</dbReference>